<evidence type="ECO:0000313" key="4">
    <source>
        <dbReference type="Proteomes" id="UP000198287"/>
    </source>
</evidence>
<sequence>MPNGGGGDGSGDSPPWEKLPTELVVKILGYLPRADLLSSRLVSKAFVPHVICVRVWISHFSKSLAVGLWLLGKSVHEFEQDHTFKNLDVVPDWILEKIAVLSVDCGHPDFVRDETFYKNLATLQAKAHNLLGIFGTSLHFDNFAWIIDMISRNKGLYKIELEQEYLTDEEVEDGKMHKNLRYVDCNWMTGCQNLRDVAILFYENKNLAKLPPSLTDLTLMESPVTLENVVWISENQRELRNCIIAVREEVADESLLRHMALIGKPGNAYELVGLSAPTAESDPPATNALPTQKPTPRVERSLRQNARISRVFRLAKTRLARPPVKSGQKWLLTTYKNRWQMVKSGQKWLKCKNGAFCDKE</sequence>
<evidence type="ECO:0000313" key="3">
    <source>
        <dbReference type="EMBL" id="OXA39252.1"/>
    </source>
</evidence>
<name>A0A226D0Z0_FOLCA</name>
<dbReference type="InterPro" id="IPR001810">
    <property type="entry name" value="F-box_dom"/>
</dbReference>
<dbReference type="Gene3D" id="3.80.10.10">
    <property type="entry name" value="Ribonuclease Inhibitor"/>
    <property type="match status" value="1"/>
</dbReference>
<dbReference type="InterPro" id="IPR036047">
    <property type="entry name" value="F-box-like_dom_sf"/>
</dbReference>
<dbReference type="InterPro" id="IPR032675">
    <property type="entry name" value="LRR_dom_sf"/>
</dbReference>
<dbReference type="Proteomes" id="UP000198287">
    <property type="component" value="Unassembled WGS sequence"/>
</dbReference>
<dbReference type="EMBL" id="LNIX01000040">
    <property type="protein sequence ID" value="OXA39252.1"/>
    <property type="molecule type" value="Genomic_DNA"/>
</dbReference>
<evidence type="ECO:0000259" key="2">
    <source>
        <dbReference type="PROSITE" id="PS50181"/>
    </source>
</evidence>
<evidence type="ECO:0000256" key="1">
    <source>
        <dbReference type="SAM" id="MobiDB-lite"/>
    </source>
</evidence>
<dbReference type="AlphaFoldDB" id="A0A226D0Z0"/>
<dbReference type="PROSITE" id="PS50181">
    <property type="entry name" value="FBOX"/>
    <property type="match status" value="1"/>
</dbReference>
<dbReference type="Pfam" id="PF12937">
    <property type="entry name" value="F-box-like"/>
    <property type="match status" value="1"/>
</dbReference>
<proteinExistence type="predicted"/>
<reference evidence="3 4" key="1">
    <citation type="submission" date="2015-12" db="EMBL/GenBank/DDBJ databases">
        <title>The genome of Folsomia candida.</title>
        <authorList>
            <person name="Faddeeva A."/>
            <person name="Derks M.F."/>
            <person name="Anvar Y."/>
            <person name="Smit S."/>
            <person name="Van Straalen N."/>
            <person name="Roelofs D."/>
        </authorList>
    </citation>
    <scope>NUCLEOTIDE SEQUENCE [LARGE SCALE GENOMIC DNA]</scope>
    <source>
        <strain evidence="3 4">VU population</strain>
        <tissue evidence="3">Whole body</tissue>
    </source>
</reference>
<keyword evidence="4" id="KW-1185">Reference proteome</keyword>
<organism evidence="3 4">
    <name type="scientific">Folsomia candida</name>
    <name type="common">Springtail</name>
    <dbReference type="NCBI Taxonomy" id="158441"/>
    <lineage>
        <taxon>Eukaryota</taxon>
        <taxon>Metazoa</taxon>
        <taxon>Ecdysozoa</taxon>
        <taxon>Arthropoda</taxon>
        <taxon>Hexapoda</taxon>
        <taxon>Collembola</taxon>
        <taxon>Entomobryomorpha</taxon>
        <taxon>Isotomoidea</taxon>
        <taxon>Isotomidae</taxon>
        <taxon>Proisotominae</taxon>
        <taxon>Folsomia</taxon>
    </lineage>
</organism>
<feature type="domain" description="F-box" evidence="2">
    <location>
        <begin position="13"/>
        <end position="59"/>
    </location>
</feature>
<accession>A0A226D0Z0</accession>
<protein>
    <recommendedName>
        <fullName evidence="2">F-box domain-containing protein</fullName>
    </recommendedName>
</protein>
<dbReference type="SUPFAM" id="SSF81383">
    <property type="entry name" value="F-box domain"/>
    <property type="match status" value="1"/>
</dbReference>
<comment type="caution">
    <text evidence="3">The sequence shown here is derived from an EMBL/GenBank/DDBJ whole genome shotgun (WGS) entry which is preliminary data.</text>
</comment>
<feature type="region of interest" description="Disordered" evidence="1">
    <location>
        <begin position="277"/>
        <end position="298"/>
    </location>
</feature>
<dbReference type="CDD" id="cd09917">
    <property type="entry name" value="F-box_SF"/>
    <property type="match status" value="1"/>
</dbReference>
<gene>
    <name evidence="3" type="ORF">Fcan01_26014</name>
</gene>